<dbReference type="PANTHER" id="PTHR43537:SF53">
    <property type="entry name" value="HTH-TYPE TRANSCRIPTIONAL REPRESSOR NANR"/>
    <property type="match status" value="1"/>
</dbReference>
<name>A0ABU8WXG2_9BURK</name>
<comment type="caution">
    <text evidence="5">The sequence shown here is derived from an EMBL/GenBank/DDBJ whole genome shotgun (WGS) entry which is preliminary data.</text>
</comment>
<dbReference type="InterPro" id="IPR011711">
    <property type="entry name" value="GntR_C"/>
</dbReference>
<dbReference type="PROSITE" id="PS50949">
    <property type="entry name" value="HTH_GNTR"/>
    <property type="match status" value="1"/>
</dbReference>
<protein>
    <submittedName>
        <fullName evidence="5">GntR family transcriptional regulator</fullName>
    </submittedName>
</protein>
<dbReference type="Gene3D" id="1.20.120.530">
    <property type="entry name" value="GntR ligand-binding domain-like"/>
    <property type="match status" value="1"/>
</dbReference>
<dbReference type="SMART" id="SM00345">
    <property type="entry name" value="HTH_GNTR"/>
    <property type="match status" value="1"/>
</dbReference>
<evidence type="ECO:0000256" key="2">
    <source>
        <dbReference type="ARBA" id="ARBA00023125"/>
    </source>
</evidence>
<dbReference type="SMART" id="SM00895">
    <property type="entry name" value="FCD"/>
    <property type="match status" value="1"/>
</dbReference>
<feature type="domain" description="HTH gntR-type" evidence="4">
    <location>
        <begin position="4"/>
        <end position="71"/>
    </location>
</feature>
<accession>A0ABU8WXG2</accession>
<dbReference type="PANTHER" id="PTHR43537">
    <property type="entry name" value="TRANSCRIPTIONAL REGULATOR, GNTR FAMILY"/>
    <property type="match status" value="1"/>
</dbReference>
<keyword evidence="1" id="KW-0805">Transcription regulation</keyword>
<evidence type="ECO:0000256" key="3">
    <source>
        <dbReference type="ARBA" id="ARBA00023163"/>
    </source>
</evidence>
<dbReference type="SUPFAM" id="SSF46785">
    <property type="entry name" value="Winged helix' DNA-binding domain"/>
    <property type="match status" value="1"/>
</dbReference>
<dbReference type="InterPro" id="IPR036390">
    <property type="entry name" value="WH_DNA-bd_sf"/>
</dbReference>
<dbReference type="RefSeq" id="WP_340348136.1">
    <property type="nucleotide sequence ID" value="NZ_JBBKZT010000033.1"/>
</dbReference>
<evidence type="ECO:0000313" key="5">
    <source>
        <dbReference type="EMBL" id="MEJ8852225.1"/>
    </source>
</evidence>
<sequence length="245" mass="26885">MTEPRKADAAYLAIKHAVIEQALTPGTRLPEDVLGTHLNVSRTLIREALARLAAEGLVEAGRKRTATVAQPSRAEAQSVFEARACLEREVVRLVIKNWTPAMGAVLEGHVRSEEEAARDLPPTVCARLAGEFHIKLAQLSGNPVIERYLSELVSRCSLILAIYGNPHSSQCGIDEHRTLIESFRRGDEKTAVRLMVTHLNGVQERALMPEKKPVDEDLGSILGRYSAGTAAITPITTTRRRRKSA</sequence>
<dbReference type="EMBL" id="JBBKZT010000033">
    <property type="protein sequence ID" value="MEJ8852225.1"/>
    <property type="molecule type" value="Genomic_DNA"/>
</dbReference>
<organism evidence="5 6">
    <name type="scientific">Variovorax rhizosphaerae</name>
    <dbReference type="NCBI Taxonomy" id="1836200"/>
    <lineage>
        <taxon>Bacteria</taxon>
        <taxon>Pseudomonadati</taxon>
        <taxon>Pseudomonadota</taxon>
        <taxon>Betaproteobacteria</taxon>
        <taxon>Burkholderiales</taxon>
        <taxon>Comamonadaceae</taxon>
        <taxon>Variovorax</taxon>
    </lineage>
</organism>
<dbReference type="InterPro" id="IPR000524">
    <property type="entry name" value="Tscrpt_reg_HTH_GntR"/>
</dbReference>
<keyword evidence="3" id="KW-0804">Transcription</keyword>
<proteinExistence type="predicted"/>
<gene>
    <name evidence="5" type="ORF">WKW82_36740</name>
</gene>
<dbReference type="Gene3D" id="1.10.10.10">
    <property type="entry name" value="Winged helix-like DNA-binding domain superfamily/Winged helix DNA-binding domain"/>
    <property type="match status" value="1"/>
</dbReference>
<dbReference type="SUPFAM" id="SSF48008">
    <property type="entry name" value="GntR ligand-binding domain-like"/>
    <property type="match status" value="1"/>
</dbReference>
<keyword evidence="6" id="KW-1185">Reference proteome</keyword>
<evidence type="ECO:0000256" key="1">
    <source>
        <dbReference type="ARBA" id="ARBA00023015"/>
    </source>
</evidence>
<reference evidence="5 6" key="1">
    <citation type="submission" date="2024-03" db="EMBL/GenBank/DDBJ databases">
        <title>Novel species of the genus Variovorax.</title>
        <authorList>
            <person name="Liu Q."/>
            <person name="Xin Y.-H."/>
        </authorList>
    </citation>
    <scope>NUCLEOTIDE SEQUENCE [LARGE SCALE GENOMIC DNA]</scope>
    <source>
        <strain evidence="5 6">KACC 18900</strain>
    </source>
</reference>
<evidence type="ECO:0000313" key="6">
    <source>
        <dbReference type="Proteomes" id="UP001385892"/>
    </source>
</evidence>
<evidence type="ECO:0000259" key="4">
    <source>
        <dbReference type="PROSITE" id="PS50949"/>
    </source>
</evidence>
<dbReference type="Proteomes" id="UP001385892">
    <property type="component" value="Unassembled WGS sequence"/>
</dbReference>
<dbReference type="Pfam" id="PF07729">
    <property type="entry name" value="FCD"/>
    <property type="match status" value="1"/>
</dbReference>
<dbReference type="InterPro" id="IPR008920">
    <property type="entry name" value="TF_FadR/GntR_C"/>
</dbReference>
<dbReference type="InterPro" id="IPR036388">
    <property type="entry name" value="WH-like_DNA-bd_sf"/>
</dbReference>
<keyword evidence="2" id="KW-0238">DNA-binding</keyword>
<dbReference type="Pfam" id="PF00392">
    <property type="entry name" value="GntR"/>
    <property type="match status" value="1"/>
</dbReference>